<accession>C5L4A4</accession>
<keyword evidence="2" id="KW-1185">Reference proteome</keyword>
<dbReference type="GeneID" id="9041548"/>
<dbReference type="InParanoid" id="C5L4A4"/>
<dbReference type="EMBL" id="GG679055">
    <property type="protein sequence ID" value="EER08439.1"/>
    <property type="molecule type" value="Genomic_DNA"/>
</dbReference>
<dbReference type="AlphaFoldDB" id="C5L4A4"/>
<dbReference type="OrthoDB" id="76364at2759"/>
<name>C5L4A4_PERM5</name>
<organism evidence="2">
    <name type="scientific">Perkinsus marinus (strain ATCC 50983 / TXsc)</name>
    <dbReference type="NCBI Taxonomy" id="423536"/>
    <lineage>
        <taxon>Eukaryota</taxon>
        <taxon>Sar</taxon>
        <taxon>Alveolata</taxon>
        <taxon>Perkinsozoa</taxon>
        <taxon>Perkinsea</taxon>
        <taxon>Perkinsida</taxon>
        <taxon>Perkinsidae</taxon>
        <taxon>Perkinsus</taxon>
    </lineage>
</organism>
<sequence>MPKALVLAQAGKLRCAFPGASLSTMPWLLDREEYELIQVGVYGAYLWQLGAQGAPKLADLGRLVMQYIDARLDDVKQRLDRLERWQARLTCWWQLVSVVWHSVWALERGKEWEQAVITLQWLIRILPSQLQSPSRKAKYLHRLRIDLSHLGRQADFPYMLAEATVEEIDLERPDSLLPDPIIRLPGPEKVALSGGVPPHIVVNEYDIVDCGAGRAYGRVEAATLDHLGWPGVHDEGV</sequence>
<gene>
    <name evidence="1" type="ORF">Pmar_PMAR025782</name>
</gene>
<evidence type="ECO:0000313" key="2">
    <source>
        <dbReference type="Proteomes" id="UP000007800"/>
    </source>
</evidence>
<evidence type="ECO:0000313" key="1">
    <source>
        <dbReference type="EMBL" id="EER08439.1"/>
    </source>
</evidence>
<protein>
    <submittedName>
        <fullName evidence="1">Uncharacterized protein</fullName>
    </submittedName>
</protein>
<proteinExistence type="predicted"/>
<dbReference type="RefSeq" id="XP_002776623.1">
    <property type="nucleotide sequence ID" value="XM_002776577.1"/>
</dbReference>
<dbReference type="OMA" id="RIPYPEM"/>
<reference evidence="1 2" key="1">
    <citation type="submission" date="2008-07" db="EMBL/GenBank/DDBJ databases">
        <authorList>
            <person name="El-Sayed N."/>
            <person name="Caler E."/>
            <person name="Inman J."/>
            <person name="Amedeo P."/>
            <person name="Hass B."/>
            <person name="Wortman J."/>
        </authorList>
    </citation>
    <scope>NUCLEOTIDE SEQUENCE [LARGE SCALE GENOMIC DNA]</scope>
    <source>
        <strain evidence="2">ATCC 50983 / TXsc</strain>
    </source>
</reference>
<dbReference type="Proteomes" id="UP000007800">
    <property type="component" value="Unassembled WGS sequence"/>
</dbReference>